<dbReference type="InterPro" id="IPR052798">
    <property type="entry name" value="Giardia_VSA"/>
</dbReference>
<dbReference type="Pfam" id="PF03302">
    <property type="entry name" value="VSP"/>
    <property type="match status" value="1"/>
</dbReference>
<name>V6TUQ4_GIAIN</name>
<comment type="caution">
    <text evidence="2">The sequence shown here is derived from an EMBL/GenBank/DDBJ whole genome shotgun (WGS) entry which is preliminary data.</text>
</comment>
<reference evidence="3" key="1">
    <citation type="submission" date="2012-02" db="EMBL/GenBank/DDBJ databases">
        <title>Genome sequencing of Giardia lamblia Genotypes A2 and B isolates (DH and GS) and comparative analysis with the genomes of Genotypes A1 and E (WB and Pig).</title>
        <authorList>
            <person name="Adam R."/>
            <person name="Dahlstrom E."/>
            <person name="Martens C."/>
            <person name="Bruno D."/>
            <person name="Barbian K."/>
            <person name="Porcella S.F."/>
            <person name="Nash T."/>
        </authorList>
    </citation>
    <scope>NUCLEOTIDE SEQUENCE</scope>
    <source>
        <strain evidence="3">GS</strain>
    </source>
</reference>
<organism evidence="2 3">
    <name type="scientific">Giardia intestinalis</name>
    <name type="common">Giardia lamblia</name>
    <dbReference type="NCBI Taxonomy" id="5741"/>
    <lineage>
        <taxon>Eukaryota</taxon>
        <taxon>Metamonada</taxon>
        <taxon>Diplomonadida</taxon>
        <taxon>Hexamitidae</taxon>
        <taxon>Giardiinae</taxon>
        <taxon>Giardia</taxon>
    </lineage>
</organism>
<feature type="signal peptide" evidence="1">
    <location>
        <begin position="1"/>
        <end position="27"/>
    </location>
</feature>
<dbReference type="PANTHER" id="PTHR23275:SF100">
    <property type="entry name" value="EGF-LIKE DOMAIN-CONTAINING PROTEIN"/>
    <property type="match status" value="1"/>
</dbReference>
<dbReference type="InterPro" id="IPR005127">
    <property type="entry name" value="Giardia_VSP"/>
</dbReference>
<keyword evidence="1" id="KW-0732">Signal</keyword>
<dbReference type="InterPro" id="IPR009030">
    <property type="entry name" value="Growth_fac_rcpt_cys_sf"/>
</dbReference>
<protein>
    <submittedName>
        <fullName evidence="2">Variant-specific surface protein</fullName>
    </submittedName>
</protein>
<dbReference type="VEuPathDB" id="GiardiaDB:QR46_2911"/>
<gene>
    <name evidence="2" type="ORF">GSB_153585</name>
</gene>
<dbReference type="SMART" id="SM00261">
    <property type="entry name" value="FU"/>
    <property type="match status" value="4"/>
</dbReference>
<dbReference type="VEuPathDB" id="GiardiaDB:DHA2_153242"/>
<dbReference type="VEuPathDB" id="GiardiaDB:GL50581_2720"/>
<dbReference type="Gene3D" id="2.10.220.10">
    <property type="entry name" value="Hormone Receptor, Insulin-like Growth Factor Receptor 1, Chain A, domain 2"/>
    <property type="match status" value="1"/>
</dbReference>
<feature type="chain" id="PRO_5004751840" evidence="1">
    <location>
        <begin position="28"/>
        <end position="498"/>
    </location>
</feature>
<dbReference type="PANTHER" id="PTHR23275">
    <property type="entry name" value="CABRIOLET.-RELATED"/>
    <property type="match status" value="1"/>
</dbReference>
<evidence type="ECO:0000313" key="3">
    <source>
        <dbReference type="Proteomes" id="UP000018040"/>
    </source>
</evidence>
<accession>V6TUQ4</accession>
<evidence type="ECO:0000256" key="1">
    <source>
        <dbReference type="SAM" id="SignalP"/>
    </source>
</evidence>
<reference evidence="2 3" key="2">
    <citation type="journal article" date="2013" name="Genome Biol. Evol.">
        <title>Genome sequencing of Giardia lamblia genotypes A2 and B isolates (DH and GS) and comparative analysis with the genomes of genotypes A1 and E (WB and Pig).</title>
        <authorList>
            <person name="Adam R.D."/>
            <person name="Dahlstrom E.W."/>
            <person name="Martens C.A."/>
            <person name="Bruno D.P."/>
            <person name="Barbian K.D."/>
            <person name="Ricklefs S.M."/>
            <person name="Hernandez M.M."/>
            <person name="Narla N.P."/>
            <person name="Patel R.B."/>
            <person name="Porcella S.F."/>
            <person name="Nash T.E."/>
        </authorList>
    </citation>
    <scope>NUCLEOTIDE SEQUENCE [LARGE SCALE GENOMIC DNA]</scope>
    <source>
        <strain evidence="2 3">GS</strain>
    </source>
</reference>
<dbReference type="Proteomes" id="UP000018040">
    <property type="component" value="Unassembled WGS sequence"/>
</dbReference>
<sequence length="498" mass="51375">MGHSCIDDSAWWTLLLLLHPVLHRCSAGHFLFMGGCYNTRAAPGSGVCREAGDGACRRHTEKNKIDRTSAKVIRASEGGTCIQEATSNNPESTKCKTGKCDVTIGGNPYCSQCSKPDEYLIDGACTAQVGTSGCKLKGSADGTCESCGAGYFLHKGWCYKVNQAPGNLVCADTVGSTTVVGTCDVCKDGYFKNLEPAATKQSCIACNETADINGLAGVAGCTACTNTGPAGTDTPKAATCSACDGGKIVKTDKDKTTTCVTEAQCTKAEGFFVKGSDTKTCEACGDDNCATCAATGMNQCSKCKTTGTKTYLKGDARAGTCVTEVECTANNDHYIDNTDSGPNGKTCKACSTIAGCSMCSSGTVCTKCTNENYLKTVSGVTTCVTDCGEGYFKHTATDSSLKTCQSCSGTNDNLDPAGVGVAGCAVCTYSDKVTCTKCDADKYLKTTSDSTSCVEASGCGSGFFPKADDKAGNRCVPCGEAGSRGINNCAECSLFPYK</sequence>
<proteinExistence type="predicted"/>
<dbReference type="SUPFAM" id="SSF57184">
    <property type="entry name" value="Growth factor receptor domain"/>
    <property type="match status" value="1"/>
</dbReference>
<dbReference type="InterPro" id="IPR006212">
    <property type="entry name" value="Furin_repeat"/>
</dbReference>
<dbReference type="AlphaFoldDB" id="V6TUQ4"/>
<dbReference type="EMBL" id="AHHH01000073">
    <property type="protein sequence ID" value="ESU42693.1"/>
    <property type="molecule type" value="Genomic_DNA"/>
</dbReference>
<evidence type="ECO:0000313" key="2">
    <source>
        <dbReference type="EMBL" id="ESU42693.1"/>
    </source>
</evidence>